<organism evidence="1 2">
    <name type="scientific">Durusdinium trenchii</name>
    <dbReference type="NCBI Taxonomy" id="1381693"/>
    <lineage>
        <taxon>Eukaryota</taxon>
        <taxon>Sar</taxon>
        <taxon>Alveolata</taxon>
        <taxon>Dinophyceae</taxon>
        <taxon>Suessiales</taxon>
        <taxon>Symbiodiniaceae</taxon>
        <taxon>Durusdinium</taxon>
    </lineage>
</organism>
<evidence type="ECO:0000313" key="1">
    <source>
        <dbReference type="EMBL" id="CAK9038185.1"/>
    </source>
</evidence>
<reference evidence="1 2" key="1">
    <citation type="submission" date="2024-02" db="EMBL/GenBank/DDBJ databases">
        <authorList>
            <person name="Chen Y."/>
            <person name="Shah S."/>
            <person name="Dougan E. K."/>
            <person name="Thang M."/>
            <person name="Chan C."/>
        </authorList>
    </citation>
    <scope>NUCLEOTIDE SEQUENCE [LARGE SCALE GENOMIC DNA]</scope>
</reference>
<accession>A0ABP0LG79</accession>
<proteinExistence type="predicted"/>
<dbReference type="Proteomes" id="UP001642464">
    <property type="component" value="Unassembled WGS sequence"/>
</dbReference>
<evidence type="ECO:0000313" key="2">
    <source>
        <dbReference type="Proteomes" id="UP001642464"/>
    </source>
</evidence>
<comment type="caution">
    <text evidence="1">The sequence shown here is derived from an EMBL/GenBank/DDBJ whole genome shotgun (WGS) entry which is preliminary data.</text>
</comment>
<gene>
    <name evidence="1" type="ORF">SCF082_LOCUS22499</name>
</gene>
<keyword evidence="2" id="KW-1185">Reference proteome</keyword>
<protein>
    <submittedName>
        <fullName evidence="1">Uncharacterized protein</fullName>
    </submittedName>
</protein>
<sequence length="120" mass="12824">MDNGYHSPQVWEVIGGADKGGVIVRVDEEISSTPFPDRLTTGSLVMEVELVGDRLCYDRIAGTGAGPDSGWVSVRLGLKELLVPIDVKPPRSGWRVVHKAARALRSGGTRGLVTEGDGQQ</sequence>
<name>A0ABP0LG79_9DINO</name>
<dbReference type="EMBL" id="CAXAMM010016158">
    <property type="protein sequence ID" value="CAK9038185.1"/>
    <property type="molecule type" value="Genomic_DNA"/>
</dbReference>